<dbReference type="Proteomes" id="UP000261212">
    <property type="component" value="Unassembled WGS sequence"/>
</dbReference>
<protein>
    <submittedName>
        <fullName evidence="2">DUF4878 domain-containing protein</fullName>
    </submittedName>
</protein>
<gene>
    <name evidence="2" type="ORF">DW687_00985</name>
</gene>
<reference evidence="2 3" key="1">
    <citation type="submission" date="2018-08" db="EMBL/GenBank/DDBJ databases">
        <title>A genome reference for cultivated species of the human gut microbiota.</title>
        <authorList>
            <person name="Zou Y."/>
            <person name="Xue W."/>
            <person name="Luo G."/>
        </authorList>
    </citation>
    <scope>NUCLEOTIDE SEQUENCE [LARGE SCALE GENOMIC DNA]</scope>
    <source>
        <strain evidence="2 3">AM25-6</strain>
    </source>
</reference>
<keyword evidence="1" id="KW-0732">Signal</keyword>
<dbReference type="AlphaFoldDB" id="A0A3E3E067"/>
<evidence type="ECO:0000313" key="3">
    <source>
        <dbReference type="Proteomes" id="UP000261212"/>
    </source>
</evidence>
<organism evidence="2 3">
    <name type="scientific">Anaerofustis stercorihominis</name>
    <dbReference type="NCBI Taxonomy" id="214853"/>
    <lineage>
        <taxon>Bacteria</taxon>
        <taxon>Bacillati</taxon>
        <taxon>Bacillota</taxon>
        <taxon>Clostridia</taxon>
        <taxon>Eubacteriales</taxon>
        <taxon>Eubacteriaceae</taxon>
        <taxon>Anaerofustis</taxon>
    </lineage>
</organism>
<feature type="signal peptide" evidence="1">
    <location>
        <begin position="1"/>
        <end position="24"/>
    </location>
</feature>
<comment type="caution">
    <text evidence="2">The sequence shown here is derived from an EMBL/GenBank/DDBJ whole genome shotgun (WGS) entry which is preliminary data.</text>
</comment>
<accession>A0A3E3E067</accession>
<dbReference type="PROSITE" id="PS51257">
    <property type="entry name" value="PROKAR_LIPOPROTEIN"/>
    <property type="match status" value="1"/>
</dbReference>
<name>A0A3E3E067_9FIRM</name>
<dbReference type="RefSeq" id="WP_117531016.1">
    <property type="nucleotide sequence ID" value="NZ_QUSM01000002.1"/>
</dbReference>
<proteinExistence type="predicted"/>
<dbReference type="EMBL" id="QUSM01000002">
    <property type="protein sequence ID" value="RGD74930.1"/>
    <property type="molecule type" value="Genomic_DNA"/>
</dbReference>
<evidence type="ECO:0000256" key="1">
    <source>
        <dbReference type="SAM" id="SignalP"/>
    </source>
</evidence>
<feature type="chain" id="PRO_5038983789" evidence="1">
    <location>
        <begin position="25"/>
        <end position="204"/>
    </location>
</feature>
<evidence type="ECO:0000313" key="2">
    <source>
        <dbReference type="EMBL" id="RGD74930.1"/>
    </source>
</evidence>
<sequence length="204" mass="22724">MKNVKRLTGFVLSILMLVSLSACGGQSPDKAVSEYLDALKAYDTETLKNYEDVLDSVDKNLSSFLDEKDKDKVDKESQEIAKKILSNLSYEIVSTEDNGDTAAVKVKITNKDFGSGMKTFFTDMFAYALSHLDASEDEMNKYVEKKLNTMIDDAVKSSTTVTNEVTVTLNKKDDKWVIKQNDKLSNAILGNLLNSLKDLSDSFK</sequence>
<dbReference type="Gene3D" id="3.10.450.50">
    <property type="match status" value="1"/>
</dbReference>